<feature type="compositionally biased region" description="Polar residues" evidence="2">
    <location>
        <begin position="300"/>
        <end position="312"/>
    </location>
</feature>
<dbReference type="PANTHER" id="PTHR12697:SF20">
    <property type="entry name" value="HEAT REPEAT-CONTAINING PROTEIN 4"/>
    <property type="match status" value="1"/>
</dbReference>
<evidence type="ECO:0000256" key="2">
    <source>
        <dbReference type="SAM" id="MobiDB-lite"/>
    </source>
</evidence>
<dbReference type="PANTHER" id="PTHR12697">
    <property type="entry name" value="PBS LYASE HEAT-LIKE PROTEIN"/>
    <property type="match status" value="1"/>
</dbReference>
<feature type="compositionally biased region" description="Polar residues" evidence="2">
    <location>
        <begin position="266"/>
        <end position="283"/>
    </location>
</feature>
<organism evidence="3 4">
    <name type="scientific">Powellomyces hirtus</name>
    <dbReference type="NCBI Taxonomy" id="109895"/>
    <lineage>
        <taxon>Eukaryota</taxon>
        <taxon>Fungi</taxon>
        <taxon>Fungi incertae sedis</taxon>
        <taxon>Chytridiomycota</taxon>
        <taxon>Chytridiomycota incertae sedis</taxon>
        <taxon>Chytridiomycetes</taxon>
        <taxon>Spizellomycetales</taxon>
        <taxon>Powellomycetaceae</taxon>
        <taxon>Powellomyces</taxon>
    </lineage>
</organism>
<sequence length="1129" mass="124016">MRESTVTRPSPPHEVDMALLRLPDGHRGYRGIIVHDPRDDPHLGPQYRRPHRKALLITNSKRQKTGSDGTLTEASGEVRTHQNPVAAAIDQPYIRSSRRPTVRKPPPLPPGLESQKHEIKMLQEAFAAVEREREAEKRIAETKFHLQFDDHVRSQVGEYRGHGIQALFEAPMALSKVGESLSKEMTKSIHKSQWLTMMPPKGTERPFPQAVARIRTQSASGRQGNEDGDLLKTSTADSSHGVKALASTPGAAAAGEEAEKTDRTHTTPFTQENQRGATSSSRPASLVTPDGNPDRRKSMGRTSKSGKASRQASIAKDSTATTPPSQPQTLSRSTIRFLKKLTREGLDPTHAVLTSNSIDSLLRTTLMGVNWTHTDEQHRSGSSRSTNRRATARLRSGYNPEEYKRAMRAGDDYKVPEQMHRVEDTHAGIHLVIPNVREMKDEDDTSAVGEEEDEENGSESRTKTLDAADPLADFSVKFLQILGKSKKAASQQATLPMPEPQPSTPEKFSMVRLVILLKRVATERYKPKYGLSAADEGKSAGTAAGHAITDFLHSPYAALQAAPAKGTPAHDALTKILMLGLCDESDDHTLRFESFKILTLIDPDPQLGRWEAIAFRKVVDEMLQEGNHGDRWLAATTLASQQAVNSAVLGILLQSLGEVDTNRRKHAIELIAGLDVLFADEVLEGILHGTSSTSWKVRQDSSILLERWIGKLAPLWTKESTEQTPPNGEATGPSSPSSSSTAATIPTHSRPVRQASSSVPTTAGTPSPSTPIPRLLHRSIETLLTMMWNDWSTEVRDTAAVSLGRLGKGPVIVDWIVTLLGSEDPLRRIDALRSLTRLVVLQPSAVDLYLKCLVDEFASVRVEACKLACIVKPSDRRILNALLDRFSDFFWQVRAYAVKAIGVLHNTDPQVHAALRCALYHDKHASVRAEAIEASLKLGILSHNKDLQEAVFTLLETDTSPAVRTQAEKALVAVGVIGASNPLTDSADTIRDRDASISAAAPATTPGSSTRPQHTMVPYPHLLTNRPAHEVEVFLRTSLVTEMELEAVMDQVREMAGQSQVMQEVAELDPGEDEDGLDMDRVDDHMPDVKSIHGKKPRKHVDVGLPDIVRRLPGVPYHRPWQVPEVRTN</sequence>
<keyword evidence="4" id="KW-1185">Reference proteome</keyword>
<feature type="compositionally biased region" description="Low complexity" evidence="2">
    <location>
        <begin position="730"/>
        <end position="749"/>
    </location>
</feature>
<feature type="region of interest" description="Disordered" evidence="2">
    <location>
        <begin position="215"/>
        <end position="331"/>
    </location>
</feature>
<evidence type="ECO:0000313" key="4">
    <source>
        <dbReference type="Proteomes" id="UP000318582"/>
    </source>
</evidence>
<feature type="compositionally biased region" description="Low complexity" evidence="2">
    <location>
        <begin position="318"/>
        <end position="331"/>
    </location>
</feature>
<dbReference type="EMBL" id="QEAQ01000055">
    <property type="protein sequence ID" value="TPX57263.1"/>
    <property type="molecule type" value="Genomic_DNA"/>
</dbReference>
<dbReference type="GO" id="GO:0019135">
    <property type="term" value="F:deoxyhypusine monooxygenase activity"/>
    <property type="evidence" value="ECO:0007669"/>
    <property type="project" value="TreeGrafter"/>
</dbReference>
<evidence type="ECO:0000256" key="1">
    <source>
        <dbReference type="SAM" id="Coils"/>
    </source>
</evidence>
<keyword evidence="1" id="KW-0175">Coiled coil</keyword>
<feature type="coiled-coil region" evidence="1">
    <location>
        <begin position="112"/>
        <end position="139"/>
    </location>
</feature>
<comment type="caution">
    <text evidence="3">The sequence shown here is derived from an EMBL/GenBank/DDBJ whole genome shotgun (WGS) entry which is preliminary data.</text>
</comment>
<protein>
    <submittedName>
        <fullName evidence="3">Uncharacterized protein</fullName>
    </submittedName>
</protein>
<dbReference type="InterPro" id="IPR016024">
    <property type="entry name" value="ARM-type_fold"/>
</dbReference>
<dbReference type="SUPFAM" id="SSF48371">
    <property type="entry name" value="ARM repeat"/>
    <property type="match status" value="1"/>
</dbReference>
<feature type="compositionally biased region" description="Low complexity" evidence="2">
    <location>
        <begin position="756"/>
        <end position="767"/>
    </location>
</feature>
<dbReference type="AlphaFoldDB" id="A0A507DZQ9"/>
<dbReference type="InterPro" id="IPR011989">
    <property type="entry name" value="ARM-like"/>
</dbReference>
<feature type="region of interest" description="Disordered" evidence="2">
    <location>
        <begin position="716"/>
        <end position="773"/>
    </location>
</feature>
<proteinExistence type="predicted"/>
<evidence type="ECO:0000313" key="3">
    <source>
        <dbReference type="EMBL" id="TPX57263.1"/>
    </source>
</evidence>
<gene>
    <name evidence="3" type="ORF">PhCBS80983_g03948</name>
</gene>
<dbReference type="Proteomes" id="UP000318582">
    <property type="component" value="Unassembled WGS sequence"/>
</dbReference>
<feature type="region of interest" description="Disordered" evidence="2">
    <location>
        <begin position="438"/>
        <end position="463"/>
    </location>
</feature>
<feature type="compositionally biased region" description="Acidic residues" evidence="2">
    <location>
        <begin position="441"/>
        <end position="457"/>
    </location>
</feature>
<accession>A0A507DZQ9</accession>
<reference evidence="3 4" key="1">
    <citation type="journal article" date="2019" name="Sci. Rep.">
        <title>Comparative genomics of chytrid fungi reveal insights into the obligate biotrophic and pathogenic lifestyle of Synchytrium endobioticum.</title>
        <authorList>
            <person name="van de Vossenberg B.T.L.H."/>
            <person name="Warris S."/>
            <person name="Nguyen H.D.T."/>
            <person name="van Gent-Pelzer M.P.E."/>
            <person name="Joly D.L."/>
            <person name="van de Geest H.C."/>
            <person name="Bonants P.J.M."/>
            <person name="Smith D.S."/>
            <person name="Levesque C.A."/>
            <person name="van der Lee T.A.J."/>
        </authorList>
    </citation>
    <scope>NUCLEOTIDE SEQUENCE [LARGE SCALE GENOMIC DNA]</scope>
    <source>
        <strain evidence="3 4">CBS 809.83</strain>
    </source>
</reference>
<dbReference type="Gene3D" id="1.25.10.10">
    <property type="entry name" value="Leucine-rich Repeat Variant"/>
    <property type="match status" value="2"/>
</dbReference>
<name>A0A507DZQ9_9FUNG</name>